<evidence type="ECO:0000313" key="2">
    <source>
        <dbReference type="EMBL" id="RZT91756.1"/>
    </source>
</evidence>
<dbReference type="AlphaFoldDB" id="A0A4Q7V5E3"/>
<dbReference type="Pfam" id="PF01966">
    <property type="entry name" value="HD"/>
    <property type="match status" value="1"/>
</dbReference>
<dbReference type="Proteomes" id="UP000293562">
    <property type="component" value="Unassembled WGS sequence"/>
</dbReference>
<dbReference type="Gene3D" id="1.10.3210.10">
    <property type="entry name" value="Hypothetical protein af1432"/>
    <property type="match status" value="1"/>
</dbReference>
<dbReference type="OrthoDB" id="9801160at2"/>
<organism evidence="2 3">
    <name type="scientific">Ancylomarina subtilis</name>
    <dbReference type="NCBI Taxonomy" id="1639035"/>
    <lineage>
        <taxon>Bacteria</taxon>
        <taxon>Pseudomonadati</taxon>
        <taxon>Bacteroidota</taxon>
        <taxon>Bacteroidia</taxon>
        <taxon>Marinilabiliales</taxon>
        <taxon>Marinifilaceae</taxon>
        <taxon>Ancylomarina</taxon>
    </lineage>
</organism>
<comment type="caution">
    <text evidence="2">The sequence shown here is derived from an EMBL/GenBank/DDBJ whole genome shotgun (WGS) entry which is preliminary data.</text>
</comment>
<evidence type="ECO:0000259" key="1">
    <source>
        <dbReference type="Pfam" id="PF01966"/>
    </source>
</evidence>
<dbReference type="PANTHER" id="PTHR38659">
    <property type="entry name" value="METAL-DEPENDENT PHOSPHOHYDROLASE"/>
    <property type="match status" value="1"/>
</dbReference>
<evidence type="ECO:0000313" key="3">
    <source>
        <dbReference type="Proteomes" id="UP000293562"/>
    </source>
</evidence>
<keyword evidence="3" id="KW-1185">Reference proteome</keyword>
<dbReference type="PANTHER" id="PTHR38659:SF2">
    <property type="entry name" value="HDIG DOMAIN PROTEIN"/>
    <property type="match status" value="1"/>
</dbReference>
<dbReference type="GO" id="GO:0016787">
    <property type="term" value="F:hydrolase activity"/>
    <property type="evidence" value="ECO:0007669"/>
    <property type="project" value="UniProtKB-KW"/>
</dbReference>
<dbReference type="RefSeq" id="WP_130308333.1">
    <property type="nucleotide sequence ID" value="NZ_SHKN01000004.1"/>
</dbReference>
<accession>A0A4Q7V5E3</accession>
<keyword evidence="2" id="KW-0378">Hydrolase</keyword>
<name>A0A4Q7V5E3_9BACT</name>
<dbReference type="InterPro" id="IPR006674">
    <property type="entry name" value="HD_domain"/>
</dbReference>
<protein>
    <submittedName>
        <fullName evidence="2">Putative hydrolase (HD superfamily)</fullName>
    </submittedName>
</protein>
<sequence>MQKHIPTRTEAFELVKQYIKTESLIKHALAVEAVMRYYAHLHGEDFEKWGAIGLVHDLDWEVAPERHTIKTREILEAANWPEDYIRAVESHAFGSCTEVEPVSLLEKTLYTIDELTGLITATALVRPSKSIMDVKVKSVKRTWKTKNFAAGCHRETIEKGAEMLGLERGELIEGTLTAMQGIAEELGLKGVDE</sequence>
<dbReference type="EMBL" id="SHKN01000004">
    <property type="protein sequence ID" value="RZT91756.1"/>
    <property type="molecule type" value="Genomic_DNA"/>
</dbReference>
<reference evidence="2 3" key="1">
    <citation type="submission" date="2019-02" db="EMBL/GenBank/DDBJ databases">
        <title>Genomic Encyclopedia of Type Strains, Phase IV (KMG-IV): sequencing the most valuable type-strain genomes for metagenomic binning, comparative biology and taxonomic classification.</title>
        <authorList>
            <person name="Goeker M."/>
        </authorList>
    </citation>
    <scope>NUCLEOTIDE SEQUENCE [LARGE SCALE GENOMIC DNA]</scope>
    <source>
        <strain evidence="2 3">DSM 28825</strain>
    </source>
</reference>
<proteinExistence type="predicted"/>
<dbReference type="SUPFAM" id="SSF109604">
    <property type="entry name" value="HD-domain/PDEase-like"/>
    <property type="match status" value="1"/>
</dbReference>
<feature type="domain" description="HD" evidence="1">
    <location>
        <begin position="25"/>
        <end position="116"/>
    </location>
</feature>
<gene>
    <name evidence="2" type="ORF">EV201_2969</name>
</gene>